<protein>
    <submittedName>
        <fullName evidence="1">Uncharacterized protein</fullName>
    </submittedName>
</protein>
<accession>C6M599</accession>
<evidence type="ECO:0000313" key="1">
    <source>
        <dbReference type="EMBL" id="EET44481.1"/>
    </source>
</evidence>
<organism evidence="1 2">
    <name type="scientific">Neisseria sicca ATCC 29256</name>
    <dbReference type="NCBI Taxonomy" id="547045"/>
    <lineage>
        <taxon>Bacteria</taxon>
        <taxon>Pseudomonadati</taxon>
        <taxon>Pseudomonadota</taxon>
        <taxon>Betaproteobacteria</taxon>
        <taxon>Neisseriales</taxon>
        <taxon>Neisseriaceae</taxon>
        <taxon>Neisseria</taxon>
    </lineage>
</organism>
<dbReference type="Proteomes" id="UP000005365">
    <property type="component" value="Unassembled WGS sequence"/>
</dbReference>
<reference evidence="1" key="1">
    <citation type="submission" date="2009-07" db="EMBL/GenBank/DDBJ databases">
        <authorList>
            <person name="Weinstock G."/>
            <person name="Sodergren E."/>
            <person name="Clifton S."/>
            <person name="Fulton L."/>
            <person name="Fulton B."/>
            <person name="Courtney L."/>
            <person name="Fronick C."/>
            <person name="Harrison M."/>
            <person name="Strong C."/>
            <person name="Farmer C."/>
            <person name="Delahaunty K."/>
            <person name="Markovic C."/>
            <person name="Hall O."/>
            <person name="Minx P."/>
            <person name="Tomlinson C."/>
            <person name="Mitreva M."/>
            <person name="Nelson J."/>
            <person name="Hou S."/>
            <person name="Wollam A."/>
            <person name="Pepin K.H."/>
            <person name="Johnson M."/>
            <person name="Bhonagiri V."/>
            <person name="Nash W.E."/>
            <person name="Warren W."/>
            <person name="Chinwalla A."/>
            <person name="Mardis E.R."/>
            <person name="Wilson R.K."/>
        </authorList>
    </citation>
    <scope>NUCLEOTIDE SEQUENCE [LARGE SCALE GENOMIC DNA]</scope>
    <source>
        <strain evidence="1">ATCC 29256</strain>
    </source>
</reference>
<evidence type="ECO:0000313" key="2">
    <source>
        <dbReference type="Proteomes" id="UP000005365"/>
    </source>
</evidence>
<dbReference type="EMBL" id="ACKO02000009">
    <property type="protein sequence ID" value="EET44481.1"/>
    <property type="molecule type" value="Genomic_DNA"/>
</dbReference>
<dbReference type="AlphaFoldDB" id="C6M599"/>
<comment type="caution">
    <text evidence="1">The sequence shown here is derived from an EMBL/GenBank/DDBJ whole genome shotgun (WGS) entry which is preliminary data.</text>
</comment>
<gene>
    <name evidence="1" type="ORF">NEISICOT_01699</name>
</gene>
<keyword evidence="2" id="KW-1185">Reference proteome</keyword>
<proteinExistence type="predicted"/>
<sequence>MNATAESEELVPLKNCLPDSGFSDFTATGNAEAASAEGRAWADFGACVGVDCVLGEELPPPQADRAATHIKARYFFIILFLKLLSDEDRNAF</sequence>
<name>C6M599_NEISI</name>